<comment type="catalytic activity">
    <reaction evidence="9">
        <text>L-seryl-[protein] + ATP = O-phospho-L-seryl-[protein] + ADP + H(+)</text>
        <dbReference type="Rhea" id="RHEA:17989"/>
        <dbReference type="Rhea" id="RHEA-COMP:9863"/>
        <dbReference type="Rhea" id="RHEA-COMP:11604"/>
        <dbReference type="ChEBI" id="CHEBI:15378"/>
        <dbReference type="ChEBI" id="CHEBI:29999"/>
        <dbReference type="ChEBI" id="CHEBI:30616"/>
        <dbReference type="ChEBI" id="CHEBI:83421"/>
        <dbReference type="ChEBI" id="CHEBI:456216"/>
        <dbReference type="EC" id="2.7.11.1"/>
    </reaction>
</comment>
<comment type="function">
    <text evidence="1">Component of the EKC/KEOPS complex that is required for the formation of a threonylcarbamoyl group on adenosine at position 37 (t(6)A37) in tRNAs that read codons beginning with adenine. The complex is probably involved in the transfer of the threonylcarbamoyl moiety of threonylcarbamoyl-AMP (TC-AMP) to the N6 group of A37. BUD32 has ATPase activity in the context of the EKC/KEOPS complex and likely plays a supporting role to the catalytic subunit KAE1. The EKC/KEOPS complex also promotes both telomere uncapping and telomere elongation. The complex is required for efficient recruitment of transcriptional coactivators.</text>
</comment>
<sequence length="393" mass="44005">MRVRLGRPIVRQKAIVSLETTCFETRSGHVAKFSWVSDTWKPEVEALKLAEERGVEGVGRIVAYRQITTIEELQEGLQFPERHWFRNEEVYFAHLALASTEMPASMKMSGQKRKSGPDHMSGNSSNPKRLRLSSVRSNESTAAGDGLSVDTTKPSLYSPGEDSGEKRISCLVFSPAGRAISSFNTVKELLESLRDAIKAHHSLYTRGNILHRDVSPNNIIITKPQTEDGFKGMLIDLDLAKVMDSDPSSAQHQTGTLQFMAIEVLRNVDHTYRHDLESFFYVLIWMCGRESWSKVFTFGELPPNGSRLRRWEIGDLMTISDSKAYHMTRDGIDLIMGEFPAALDIVKPLCLRIREILFPADAEGSVNLGTPAGDPDQLYRPIIEAYDATIGCL</sequence>
<dbReference type="PANTHER" id="PTHR38248">
    <property type="entry name" value="FUNK1 6"/>
    <property type="match status" value="1"/>
</dbReference>
<evidence type="ECO:0000256" key="2">
    <source>
        <dbReference type="ARBA" id="ARBA00011534"/>
    </source>
</evidence>
<evidence type="ECO:0000256" key="8">
    <source>
        <dbReference type="ARBA" id="ARBA00047899"/>
    </source>
</evidence>
<dbReference type="AlphaFoldDB" id="A0A2K0U2R4"/>
<evidence type="ECO:0000256" key="9">
    <source>
        <dbReference type="ARBA" id="ARBA00048679"/>
    </source>
</evidence>
<feature type="region of interest" description="Disordered" evidence="10">
    <location>
        <begin position="103"/>
        <end position="164"/>
    </location>
</feature>
<evidence type="ECO:0000256" key="10">
    <source>
        <dbReference type="SAM" id="MobiDB-lite"/>
    </source>
</evidence>
<protein>
    <recommendedName>
        <fullName evidence="5">EKC/KEOPS complex subunit BUD32</fullName>
        <ecNumber evidence="3">2.7.11.1</ecNumber>
    </recommendedName>
    <alternativeName>
        <fullName evidence="6 7">Atypical Serine/threonine protein kinase BUD32</fullName>
    </alternativeName>
    <alternativeName>
        <fullName evidence="4">EKC/KEOPS complex subunit bud32</fullName>
    </alternativeName>
</protein>
<name>A0A2K0U2R4_TRIHA</name>
<dbReference type="InterPro" id="IPR008266">
    <property type="entry name" value="Tyr_kinase_AS"/>
</dbReference>
<dbReference type="Gene3D" id="1.10.510.10">
    <property type="entry name" value="Transferase(Phosphotransferase) domain 1"/>
    <property type="match status" value="1"/>
</dbReference>
<dbReference type="PROSITE" id="PS50011">
    <property type="entry name" value="PROTEIN_KINASE_DOM"/>
    <property type="match status" value="1"/>
</dbReference>
<accession>A0A2K0U2R4</accession>
<dbReference type="SUPFAM" id="SSF56112">
    <property type="entry name" value="Protein kinase-like (PK-like)"/>
    <property type="match status" value="1"/>
</dbReference>
<dbReference type="Pfam" id="PF17667">
    <property type="entry name" value="Pkinase_fungal"/>
    <property type="match status" value="1"/>
</dbReference>
<dbReference type="PROSITE" id="PS00109">
    <property type="entry name" value="PROTEIN_KINASE_TYR"/>
    <property type="match status" value="1"/>
</dbReference>
<dbReference type="OrthoDB" id="5584477at2759"/>
<dbReference type="GO" id="GO:0004674">
    <property type="term" value="F:protein serine/threonine kinase activity"/>
    <property type="evidence" value="ECO:0007669"/>
    <property type="project" value="UniProtKB-EC"/>
</dbReference>
<evidence type="ECO:0000313" key="12">
    <source>
        <dbReference type="EMBL" id="PNP52074.1"/>
    </source>
</evidence>
<evidence type="ECO:0000256" key="6">
    <source>
        <dbReference type="ARBA" id="ARBA00030980"/>
    </source>
</evidence>
<evidence type="ECO:0000256" key="4">
    <source>
        <dbReference type="ARBA" id="ARBA00013948"/>
    </source>
</evidence>
<feature type="domain" description="Protein kinase" evidence="11">
    <location>
        <begin position="33"/>
        <end position="393"/>
    </location>
</feature>
<comment type="caution">
    <text evidence="12">The sequence shown here is derived from an EMBL/GenBank/DDBJ whole genome shotgun (WGS) entry which is preliminary data.</text>
</comment>
<reference evidence="12 13" key="1">
    <citation type="submission" date="2017-02" db="EMBL/GenBank/DDBJ databases">
        <title>Genomes of Trichoderma spp. with biocontrol activity.</title>
        <authorList>
            <person name="Gardiner D."/>
            <person name="Kazan K."/>
            <person name="Vos C."/>
            <person name="Harvey P."/>
        </authorList>
    </citation>
    <scope>NUCLEOTIDE SEQUENCE [LARGE SCALE GENOMIC DNA]</scope>
    <source>
        <strain evidence="12 13">Tr1</strain>
    </source>
</reference>
<evidence type="ECO:0000313" key="13">
    <source>
        <dbReference type="Proteomes" id="UP000236290"/>
    </source>
</evidence>
<proteinExistence type="predicted"/>
<dbReference type="EC" id="2.7.11.1" evidence="3"/>
<dbReference type="GO" id="GO:0005524">
    <property type="term" value="F:ATP binding"/>
    <property type="evidence" value="ECO:0007669"/>
    <property type="project" value="InterPro"/>
</dbReference>
<dbReference type="InterPro" id="IPR000719">
    <property type="entry name" value="Prot_kinase_dom"/>
</dbReference>
<evidence type="ECO:0000259" key="11">
    <source>
        <dbReference type="PROSITE" id="PS50011"/>
    </source>
</evidence>
<evidence type="ECO:0000256" key="5">
    <source>
        <dbReference type="ARBA" id="ARBA00019973"/>
    </source>
</evidence>
<comment type="catalytic activity">
    <reaction evidence="8">
        <text>L-threonyl-[protein] + ATP = O-phospho-L-threonyl-[protein] + ADP + H(+)</text>
        <dbReference type="Rhea" id="RHEA:46608"/>
        <dbReference type="Rhea" id="RHEA-COMP:11060"/>
        <dbReference type="Rhea" id="RHEA-COMP:11605"/>
        <dbReference type="ChEBI" id="CHEBI:15378"/>
        <dbReference type="ChEBI" id="CHEBI:30013"/>
        <dbReference type="ChEBI" id="CHEBI:30616"/>
        <dbReference type="ChEBI" id="CHEBI:61977"/>
        <dbReference type="ChEBI" id="CHEBI:456216"/>
        <dbReference type="EC" id="2.7.11.1"/>
    </reaction>
</comment>
<comment type="subunit">
    <text evidence="2">Component of the EKC/KEOPS complex composed of at least BUD32, CGI121, GON7, KAE1 and PCC1; the whole complex dimerizes.</text>
</comment>
<evidence type="ECO:0000256" key="3">
    <source>
        <dbReference type="ARBA" id="ARBA00012513"/>
    </source>
</evidence>
<dbReference type="Proteomes" id="UP000236290">
    <property type="component" value="Unassembled WGS sequence"/>
</dbReference>
<dbReference type="EMBL" id="MTYI01000111">
    <property type="protein sequence ID" value="PNP52074.1"/>
    <property type="molecule type" value="Genomic_DNA"/>
</dbReference>
<dbReference type="InterPro" id="IPR040976">
    <property type="entry name" value="Pkinase_fungal"/>
</dbReference>
<organism evidence="12 13">
    <name type="scientific">Trichoderma harzianum</name>
    <name type="common">Hypocrea lixii</name>
    <dbReference type="NCBI Taxonomy" id="5544"/>
    <lineage>
        <taxon>Eukaryota</taxon>
        <taxon>Fungi</taxon>
        <taxon>Dikarya</taxon>
        <taxon>Ascomycota</taxon>
        <taxon>Pezizomycotina</taxon>
        <taxon>Sordariomycetes</taxon>
        <taxon>Hypocreomycetidae</taxon>
        <taxon>Hypocreales</taxon>
        <taxon>Hypocreaceae</taxon>
        <taxon>Trichoderma</taxon>
    </lineage>
</organism>
<evidence type="ECO:0000256" key="7">
    <source>
        <dbReference type="ARBA" id="ARBA00033194"/>
    </source>
</evidence>
<dbReference type="InterPro" id="IPR011009">
    <property type="entry name" value="Kinase-like_dom_sf"/>
</dbReference>
<dbReference type="PANTHER" id="PTHR38248:SF2">
    <property type="entry name" value="FUNK1 11"/>
    <property type="match status" value="1"/>
</dbReference>
<gene>
    <name evidence="12" type="ORF">THARTR1_07283</name>
</gene>
<evidence type="ECO:0000256" key="1">
    <source>
        <dbReference type="ARBA" id="ARBA00003747"/>
    </source>
</evidence>